<dbReference type="Proteomes" id="UP000251717">
    <property type="component" value="Unassembled WGS sequence"/>
</dbReference>
<dbReference type="InterPro" id="IPR032109">
    <property type="entry name" value="Big_3_5"/>
</dbReference>
<feature type="domain" description="Bacterial Ig-like" evidence="1">
    <location>
        <begin position="624"/>
        <end position="697"/>
    </location>
</feature>
<dbReference type="Gene3D" id="2.60.40.10">
    <property type="entry name" value="Immunoglobulins"/>
    <property type="match status" value="4"/>
</dbReference>
<proteinExistence type="predicted"/>
<organism evidence="2 3">
    <name type="scientific">Methanobrevibacter thaueri</name>
    <dbReference type="NCBI Taxonomy" id="190975"/>
    <lineage>
        <taxon>Archaea</taxon>
        <taxon>Methanobacteriati</taxon>
        <taxon>Methanobacteriota</taxon>
        <taxon>Methanomada group</taxon>
        <taxon>Methanobacteria</taxon>
        <taxon>Methanobacteriales</taxon>
        <taxon>Methanobacteriaceae</taxon>
        <taxon>Methanobrevibacter</taxon>
    </lineage>
</organism>
<evidence type="ECO:0000259" key="1">
    <source>
        <dbReference type="Pfam" id="PF16640"/>
    </source>
</evidence>
<dbReference type="InterPro" id="IPR011050">
    <property type="entry name" value="Pectin_lyase_fold/virulence"/>
</dbReference>
<sequence length="1067" mass="115544">MQYKYIFICIFAIFLSLNVISAADVSDFNETNVVNDVDSDVVSTVEGSIKESSLNHGNTDVLNENNMNNVHISPDGVGDGSSEENPISLNNAISNLQDNSALHLADGNYTFNSVLSISVKNNITISANNPGNVIISGGSNSLASLFSLEAVNNFKLKGIIFKDITFKTNLIKSASKSVNRVTCDSQDLFFEDCSFINCTTPTAKNALLFSITSCGNFSMKNCYFLNNNLANTVAILQLTIHPVLNRSSTPNTYFKKSYCNIQNCTFENNTCQNYIVNFPKGNIPVVVNSEISVSECNFINNSFSTADIHIVNTQFSAGNVKLGKVVYSNPEITSIVGCNFSSNVNLPAILVDSLSSEGLIFEDNFVKSKYGIKFSDSSLKAKGTFVSQDYTTSMNGFYLGKLHSIVSITILDAGVVNVTAGDKITISTILVDNMDNSISIPNLRLVINGSENPATFNNGVYETEYIVPNTSGLLDIDVNYTTVESVSGYSYIDKQHYDNFTFSLLDNRMCEVTGSGLFVKPALNMSMDNVSNSSYGEDISISVNISNLESGSLVYEFIKGNEVVKTLPISFTNNVSTITVNDLPAGDYKVTAKYLEDDNFGTSTVSKQFTVNKANSTVQIIIDSTIPVGDNITVQAVLPANATGNVTYRLKGENKTVNVTGSAVFAGLSEGNYTIYAVYNGDDNYNPSEEYNATFRVVKVDPKLVIEYSVPVINENVTVTVIMDQDITGDVNVTVNKLDPVVRQVVNGTLTFNIANVPYGPQNITVSFRGNDKYNEMENNTSFFVNKLDVNLAIAADTVTYGEPLVVNVTANEKFSGDVIVKIGNLTEIAHVVDGKGNATFNNLAANSYIVTASCAEDETFNADTKNITATVKGVEVPADKALNTNVPANSKSPTFSIKLDKDATGNFTVSVDNGKIVKTVSLKDGSASITVDNLAVGSHQVTVSYSGDGKYAPITQNTTVTIKEPAKPKVTKKATKIVAKKKTFKAKKKVKKYTITLKSGKTLVKKVKVTLKVKGKTYKATTNNKGKATFKIKNLKKKGKYTATIKFAGNKNYKPTTKKVKLTVKK</sequence>
<name>A0A315XMI3_9EURY</name>
<dbReference type="Pfam" id="PF16640">
    <property type="entry name" value="Big_3_5"/>
    <property type="match status" value="2"/>
</dbReference>
<dbReference type="OrthoDB" id="387664at2157"/>
<evidence type="ECO:0000313" key="3">
    <source>
        <dbReference type="Proteomes" id="UP000251717"/>
    </source>
</evidence>
<feature type="domain" description="Bacterial Ig-like" evidence="1">
    <location>
        <begin position="891"/>
        <end position="963"/>
    </location>
</feature>
<reference evidence="2 3" key="1">
    <citation type="submission" date="2017-03" db="EMBL/GenBank/DDBJ databases">
        <title>Genome sequence of Methanobrevibacter thaueri.</title>
        <authorList>
            <person name="Poehlein A."/>
            <person name="Seedorf H."/>
            <person name="Daniel R."/>
        </authorList>
    </citation>
    <scope>NUCLEOTIDE SEQUENCE [LARGE SCALE GENOMIC DNA]</scope>
    <source>
        <strain evidence="2 3">DSM 11995</strain>
    </source>
</reference>
<evidence type="ECO:0000313" key="2">
    <source>
        <dbReference type="EMBL" id="PWB87546.1"/>
    </source>
</evidence>
<dbReference type="SUPFAM" id="SSF51126">
    <property type="entry name" value="Pectin lyase-like"/>
    <property type="match status" value="1"/>
</dbReference>
<protein>
    <recommendedName>
        <fullName evidence="1">Bacterial Ig-like domain-containing protein</fullName>
    </recommendedName>
</protein>
<accession>A0A315XMI3</accession>
<dbReference type="InterPro" id="IPR013783">
    <property type="entry name" value="Ig-like_fold"/>
</dbReference>
<comment type="caution">
    <text evidence="2">The sequence shown here is derived from an EMBL/GenBank/DDBJ whole genome shotgun (WGS) entry which is preliminary data.</text>
</comment>
<dbReference type="AlphaFoldDB" id="A0A315XMI3"/>
<dbReference type="RefSeq" id="WP_165814025.1">
    <property type="nucleotide sequence ID" value="NZ_MZGS01000019.1"/>
</dbReference>
<gene>
    <name evidence="2" type="ORF">MBBTH_08140</name>
</gene>
<dbReference type="EMBL" id="MZGS01000019">
    <property type="protein sequence ID" value="PWB87546.1"/>
    <property type="molecule type" value="Genomic_DNA"/>
</dbReference>
<keyword evidence="3" id="KW-1185">Reference proteome</keyword>